<keyword evidence="2" id="KW-1185">Reference proteome</keyword>
<dbReference type="Proteomes" id="UP000604046">
    <property type="component" value="Unassembled WGS sequence"/>
</dbReference>
<proteinExistence type="predicted"/>
<dbReference type="EMBL" id="CAJNDS010002107">
    <property type="protein sequence ID" value="CAE7331320.1"/>
    <property type="molecule type" value="Genomic_DNA"/>
</dbReference>
<gene>
    <name evidence="1" type="ORF">SNAT2548_LOCUS17335</name>
</gene>
<organism evidence="1 2">
    <name type="scientific">Symbiodinium natans</name>
    <dbReference type="NCBI Taxonomy" id="878477"/>
    <lineage>
        <taxon>Eukaryota</taxon>
        <taxon>Sar</taxon>
        <taxon>Alveolata</taxon>
        <taxon>Dinophyceae</taxon>
        <taxon>Suessiales</taxon>
        <taxon>Symbiodiniaceae</taxon>
        <taxon>Symbiodinium</taxon>
    </lineage>
</organism>
<evidence type="ECO:0000313" key="1">
    <source>
        <dbReference type="EMBL" id="CAE7331320.1"/>
    </source>
</evidence>
<sequence>MTFYESMPGHALEVTSASEIFRARSDAASFLRHNQLADPAPSSASQAWRELREGKRSVLQASFDETEKPAQLAQHRTVRAETCMCL</sequence>
<protein>
    <submittedName>
        <fullName evidence="1">Uncharacterized protein</fullName>
    </submittedName>
</protein>
<evidence type="ECO:0000313" key="2">
    <source>
        <dbReference type="Proteomes" id="UP000604046"/>
    </source>
</evidence>
<reference evidence="1" key="1">
    <citation type="submission" date="2021-02" db="EMBL/GenBank/DDBJ databases">
        <authorList>
            <person name="Dougan E. K."/>
            <person name="Rhodes N."/>
            <person name="Thang M."/>
            <person name="Chan C."/>
        </authorList>
    </citation>
    <scope>NUCLEOTIDE SEQUENCE</scope>
</reference>
<dbReference type="AlphaFoldDB" id="A0A812NWS4"/>
<accession>A0A812NWS4</accession>
<name>A0A812NWS4_9DINO</name>
<comment type="caution">
    <text evidence="1">The sequence shown here is derived from an EMBL/GenBank/DDBJ whole genome shotgun (WGS) entry which is preliminary data.</text>
</comment>